<dbReference type="AlphaFoldDB" id="A0AAW5QWU7"/>
<evidence type="ECO:0000256" key="2">
    <source>
        <dbReference type="ARBA" id="ARBA00007656"/>
    </source>
</evidence>
<dbReference type="Proteomes" id="UP001320898">
    <property type="component" value="Unassembled WGS sequence"/>
</dbReference>
<evidence type="ECO:0000313" key="12">
    <source>
        <dbReference type="EMBL" id="MCT8971472.1"/>
    </source>
</evidence>
<keyword evidence="10" id="KW-0732">Signal</keyword>
<organism evidence="12 13">
    <name type="scientific">Microbaculum marinisediminis</name>
    <dbReference type="NCBI Taxonomy" id="2931392"/>
    <lineage>
        <taxon>Bacteria</taxon>
        <taxon>Pseudomonadati</taxon>
        <taxon>Pseudomonadota</taxon>
        <taxon>Alphaproteobacteria</taxon>
        <taxon>Hyphomicrobiales</taxon>
        <taxon>Tepidamorphaceae</taxon>
        <taxon>Microbaculum</taxon>
    </lineage>
</organism>
<comment type="caution">
    <text evidence="12">The sequence shown here is derived from an EMBL/GenBank/DDBJ whole genome shotgun (WGS) entry which is preliminary data.</text>
</comment>
<dbReference type="InterPro" id="IPR000297">
    <property type="entry name" value="PPIase_PpiC"/>
</dbReference>
<feature type="domain" description="PpiC" evidence="11">
    <location>
        <begin position="146"/>
        <end position="236"/>
    </location>
</feature>
<dbReference type="RefSeq" id="WP_261615053.1">
    <property type="nucleotide sequence ID" value="NZ_JALIDZ010000003.1"/>
</dbReference>
<dbReference type="PROSITE" id="PS50198">
    <property type="entry name" value="PPIC_PPIASE_2"/>
    <property type="match status" value="1"/>
</dbReference>
<evidence type="ECO:0000256" key="1">
    <source>
        <dbReference type="ARBA" id="ARBA00000971"/>
    </source>
</evidence>
<proteinExistence type="inferred from homology"/>
<dbReference type="Gene3D" id="1.10.8.1040">
    <property type="match status" value="1"/>
</dbReference>
<evidence type="ECO:0000256" key="3">
    <source>
        <dbReference type="ARBA" id="ARBA00013194"/>
    </source>
</evidence>
<comment type="catalytic activity">
    <reaction evidence="1">
        <text>[protein]-peptidylproline (omega=180) = [protein]-peptidylproline (omega=0)</text>
        <dbReference type="Rhea" id="RHEA:16237"/>
        <dbReference type="Rhea" id="RHEA-COMP:10747"/>
        <dbReference type="Rhea" id="RHEA-COMP:10748"/>
        <dbReference type="ChEBI" id="CHEBI:83833"/>
        <dbReference type="ChEBI" id="CHEBI:83834"/>
        <dbReference type="EC" id="5.2.1.8"/>
    </reaction>
</comment>
<accession>A0AAW5QWU7</accession>
<evidence type="ECO:0000256" key="8">
    <source>
        <dbReference type="PROSITE-ProRule" id="PRU00278"/>
    </source>
</evidence>
<dbReference type="EMBL" id="JALIDZ010000003">
    <property type="protein sequence ID" value="MCT8971472.1"/>
    <property type="molecule type" value="Genomic_DNA"/>
</dbReference>
<evidence type="ECO:0000259" key="11">
    <source>
        <dbReference type="PROSITE" id="PS50198"/>
    </source>
</evidence>
<dbReference type="InterPro" id="IPR046357">
    <property type="entry name" value="PPIase_dom_sf"/>
</dbReference>
<protein>
    <recommendedName>
        <fullName evidence="4">Parvulin-like PPIase</fullName>
        <ecNumber evidence="3">5.2.1.8</ecNumber>
    </recommendedName>
    <alternativeName>
        <fullName evidence="6">Peptidyl-prolyl cis-trans isomerase plp</fullName>
    </alternativeName>
    <alternativeName>
        <fullName evidence="7">Rotamase plp</fullName>
    </alternativeName>
</protein>
<dbReference type="PANTHER" id="PTHR47245:SF2">
    <property type="entry name" value="PEPTIDYL-PROLYL CIS-TRANS ISOMERASE HP_0175-RELATED"/>
    <property type="match status" value="1"/>
</dbReference>
<dbReference type="PANTHER" id="PTHR47245">
    <property type="entry name" value="PEPTIDYLPROLYL ISOMERASE"/>
    <property type="match status" value="1"/>
</dbReference>
<sequence>MTISIPSSLTRMCVAATLAAGLAMTLPVPLSAQDNQENDVVARVNGKDITKDDLKMALEDIRESMPQMSKAQRRDYLVSYLTDLELVSEAARKAGLADEEEVKQRLDYLVKRALMEMYLSREAEKVATPEEAQKLYDQVIADIPAEDRVRARHILVETEDEAKEIKAEIDAGKDFAEIAAEKSKDPGSGAEGGDLGWFTKEQMVPEFAEAAFALGIGDVSEPVKSDFGWHIIKVEEKRDKPGFDEVEDQLYEMLVRQKQRDIIMGLRDEGTVERLDKPADDEQPSADDADEGEPAAAEEKTSE</sequence>
<dbReference type="Gene3D" id="3.10.50.40">
    <property type="match status" value="1"/>
</dbReference>
<comment type="similarity">
    <text evidence="2">Belongs to the PpiC/parvulin rotamase family.</text>
</comment>
<keyword evidence="5 8" id="KW-0697">Rotamase</keyword>
<keyword evidence="8 12" id="KW-0413">Isomerase</keyword>
<evidence type="ECO:0000256" key="6">
    <source>
        <dbReference type="ARBA" id="ARBA00030642"/>
    </source>
</evidence>
<dbReference type="EC" id="5.2.1.8" evidence="3"/>
<evidence type="ECO:0000256" key="5">
    <source>
        <dbReference type="ARBA" id="ARBA00023110"/>
    </source>
</evidence>
<dbReference type="GO" id="GO:0003755">
    <property type="term" value="F:peptidyl-prolyl cis-trans isomerase activity"/>
    <property type="evidence" value="ECO:0007669"/>
    <property type="project" value="UniProtKB-KW"/>
</dbReference>
<evidence type="ECO:0000256" key="9">
    <source>
        <dbReference type="SAM" id="MobiDB-lite"/>
    </source>
</evidence>
<evidence type="ECO:0000313" key="13">
    <source>
        <dbReference type="Proteomes" id="UP001320898"/>
    </source>
</evidence>
<dbReference type="InterPro" id="IPR050245">
    <property type="entry name" value="PrsA_foldase"/>
</dbReference>
<gene>
    <name evidence="12" type="ORF">MUB46_06350</name>
</gene>
<reference evidence="12 13" key="1">
    <citation type="submission" date="2022-04" db="EMBL/GenBank/DDBJ databases">
        <authorList>
            <person name="Ye Y.-Q."/>
            <person name="Du Z.-J."/>
        </authorList>
    </citation>
    <scope>NUCLEOTIDE SEQUENCE [LARGE SCALE GENOMIC DNA]</scope>
    <source>
        <strain evidence="12 13">A6E488</strain>
    </source>
</reference>
<feature type="region of interest" description="Disordered" evidence="9">
    <location>
        <begin position="267"/>
        <end position="303"/>
    </location>
</feature>
<keyword evidence="13" id="KW-1185">Reference proteome</keyword>
<feature type="signal peptide" evidence="10">
    <location>
        <begin position="1"/>
        <end position="32"/>
    </location>
</feature>
<dbReference type="SUPFAM" id="SSF109998">
    <property type="entry name" value="Triger factor/SurA peptide-binding domain-like"/>
    <property type="match status" value="1"/>
</dbReference>
<name>A0AAW5QWU7_9HYPH</name>
<dbReference type="InterPro" id="IPR027304">
    <property type="entry name" value="Trigger_fact/SurA_dom_sf"/>
</dbReference>
<evidence type="ECO:0000256" key="4">
    <source>
        <dbReference type="ARBA" id="ARBA00018370"/>
    </source>
</evidence>
<feature type="compositionally biased region" description="Basic and acidic residues" evidence="9">
    <location>
        <begin position="267"/>
        <end position="280"/>
    </location>
</feature>
<evidence type="ECO:0000256" key="10">
    <source>
        <dbReference type="SAM" id="SignalP"/>
    </source>
</evidence>
<dbReference type="Pfam" id="PF00639">
    <property type="entry name" value="Rotamase"/>
    <property type="match status" value="1"/>
</dbReference>
<evidence type="ECO:0000256" key="7">
    <source>
        <dbReference type="ARBA" id="ARBA00031484"/>
    </source>
</evidence>
<feature type="chain" id="PRO_5043487572" description="Parvulin-like PPIase" evidence="10">
    <location>
        <begin position="33"/>
        <end position="303"/>
    </location>
</feature>
<dbReference type="SUPFAM" id="SSF54534">
    <property type="entry name" value="FKBP-like"/>
    <property type="match status" value="1"/>
</dbReference>
<feature type="compositionally biased region" description="Acidic residues" evidence="9">
    <location>
        <begin position="281"/>
        <end position="293"/>
    </location>
</feature>